<protein>
    <submittedName>
        <fullName evidence="1">Uncharacterized protein</fullName>
    </submittedName>
</protein>
<reference evidence="1" key="2">
    <citation type="journal article" date="2015" name="Fish Shellfish Immunol.">
        <title>Early steps in the European eel (Anguilla anguilla)-Vibrio vulnificus interaction in the gills: Role of the RtxA13 toxin.</title>
        <authorList>
            <person name="Callol A."/>
            <person name="Pajuelo D."/>
            <person name="Ebbesson L."/>
            <person name="Teles M."/>
            <person name="MacKenzie S."/>
            <person name="Amaro C."/>
        </authorList>
    </citation>
    <scope>NUCLEOTIDE SEQUENCE</scope>
</reference>
<evidence type="ECO:0000313" key="1">
    <source>
        <dbReference type="EMBL" id="JAH83099.1"/>
    </source>
</evidence>
<accession>A0A0E9VY75</accession>
<sequence length="33" mass="3624">MGGKPKATHSWGPLPVYVQSSWSLSQNADPRQI</sequence>
<dbReference type="AlphaFoldDB" id="A0A0E9VY75"/>
<name>A0A0E9VY75_ANGAN</name>
<proteinExistence type="predicted"/>
<organism evidence="1">
    <name type="scientific">Anguilla anguilla</name>
    <name type="common">European freshwater eel</name>
    <name type="synonym">Muraena anguilla</name>
    <dbReference type="NCBI Taxonomy" id="7936"/>
    <lineage>
        <taxon>Eukaryota</taxon>
        <taxon>Metazoa</taxon>
        <taxon>Chordata</taxon>
        <taxon>Craniata</taxon>
        <taxon>Vertebrata</taxon>
        <taxon>Euteleostomi</taxon>
        <taxon>Actinopterygii</taxon>
        <taxon>Neopterygii</taxon>
        <taxon>Teleostei</taxon>
        <taxon>Anguilliformes</taxon>
        <taxon>Anguillidae</taxon>
        <taxon>Anguilla</taxon>
    </lineage>
</organism>
<reference evidence="1" key="1">
    <citation type="submission" date="2014-11" db="EMBL/GenBank/DDBJ databases">
        <authorList>
            <person name="Amaro Gonzalez C."/>
        </authorList>
    </citation>
    <scope>NUCLEOTIDE SEQUENCE</scope>
</reference>
<dbReference type="EMBL" id="GBXM01025478">
    <property type="protein sequence ID" value="JAH83099.1"/>
    <property type="molecule type" value="Transcribed_RNA"/>
</dbReference>